<dbReference type="GeneID" id="24098877"/>
<dbReference type="Proteomes" id="UP000006352">
    <property type="component" value="Unassembled WGS sequence"/>
</dbReference>
<dbReference type="Gene3D" id="3.40.50.720">
    <property type="entry name" value="NAD(P)-binding Rossmann-like Domain"/>
    <property type="match status" value="1"/>
</dbReference>
<protein>
    <recommendedName>
        <fullName evidence="3">NAD-dependent epimerase/dehydratase domain-containing protein</fullName>
    </recommendedName>
</protein>
<gene>
    <name evidence="4" type="ORF">FIBRA_06122</name>
</gene>
<organism evidence="4 5">
    <name type="scientific">Fibroporia radiculosa</name>
    <dbReference type="NCBI Taxonomy" id="599839"/>
    <lineage>
        <taxon>Eukaryota</taxon>
        <taxon>Fungi</taxon>
        <taxon>Dikarya</taxon>
        <taxon>Basidiomycota</taxon>
        <taxon>Agaricomycotina</taxon>
        <taxon>Agaricomycetes</taxon>
        <taxon>Polyporales</taxon>
        <taxon>Fibroporiaceae</taxon>
        <taxon>Fibroporia</taxon>
    </lineage>
</organism>
<keyword evidence="5" id="KW-1185">Reference proteome</keyword>
<sequence length="546" mass="60960">MSRLPQDDLYLVTGGNGFIGHHVARRLHLEGYRVRITDIGSVVYSDPWPPTVEVILGNLCDPSFCAKVANGVSIVLHFAANMGGMGVIHTENDIQIYQENHSMTLNLISASLAAGVCRFFYASSACVYPELLQGTDKRDVSLRESDVWAHMPPSPQGLYGLEKLHGEQLLHQYAGELEIRIARFHNIYGPEGCWSGGREKAPAALLRKAHAAARSGFLPAEIEIWGDGSQRRSFCFIDDAVEGILLLLRSNCNTAVNIGSERSSTIKELADLASQCAGLDSRQVFPRYIAARPVGVGSRNSNNDLARGTLDWTPSTSLEDGMRRTGEWIRQQMDKQLLGKDDAGQSKCIREWQNSEVVHLQSDVCTFAILLPITSRGRPSPGDCLDNLLHLSRSLRSTTLYDTGRSRYRLRIYIAIDHDDHFLYKGGGYNKPESVLRSEGFQYVETLISQHPHGHVCALWRDCARKAWKDKCDYFVLMGDDVTLQDQNWMSAVCDAFAKIASEEHVPEGFGCVAFSDNHFPECQPFQCYIAHTWTSSRATLFRTRL</sequence>
<comment type="similarity">
    <text evidence="1">Belongs to the NAD(P)-dependent epimerase/dehydratase family.</text>
</comment>
<dbReference type="InParanoid" id="J4IB34"/>
<dbReference type="SUPFAM" id="SSF51735">
    <property type="entry name" value="NAD(P)-binding Rossmann-fold domains"/>
    <property type="match status" value="1"/>
</dbReference>
<evidence type="ECO:0000256" key="1">
    <source>
        <dbReference type="ARBA" id="ARBA00007637"/>
    </source>
</evidence>
<evidence type="ECO:0000259" key="3">
    <source>
        <dbReference type="Pfam" id="PF01370"/>
    </source>
</evidence>
<dbReference type="EMBL" id="HE797137">
    <property type="protein sequence ID" value="CCM03966.1"/>
    <property type="molecule type" value="Genomic_DNA"/>
</dbReference>
<dbReference type="PANTHER" id="PTHR43574">
    <property type="entry name" value="EPIMERASE-RELATED"/>
    <property type="match status" value="1"/>
</dbReference>
<dbReference type="STRING" id="599839.J4IB34"/>
<name>J4IB34_9APHY</name>
<evidence type="ECO:0000313" key="5">
    <source>
        <dbReference type="Proteomes" id="UP000006352"/>
    </source>
</evidence>
<dbReference type="OrthoDB" id="331544at2759"/>
<dbReference type="Gene3D" id="3.90.25.10">
    <property type="entry name" value="UDP-galactose 4-epimerase, domain 1"/>
    <property type="match status" value="1"/>
</dbReference>
<dbReference type="RefSeq" id="XP_012183249.1">
    <property type="nucleotide sequence ID" value="XM_012327859.1"/>
</dbReference>
<dbReference type="InterPro" id="IPR001509">
    <property type="entry name" value="Epimerase_deHydtase"/>
</dbReference>
<evidence type="ECO:0000256" key="2">
    <source>
        <dbReference type="ARBA" id="ARBA00023027"/>
    </source>
</evidence>
<dbReference type="HOGENOM" id="CLU_422770_0_0_1"/>
<proteinExistence type="inferred from homology"/>
<feature type="domain" description="NAD-dependent epimerase/dehydratase" evidence="3">
    <location>
        <begin position="11"/>
        <end position="259"/>
    </location>
</feature>
<accession>J4IB34</accession>
<evidence type="ECO:0000313" key="4">
    <source>
        <dbReference type="EMBL" id="CCM03966.1"/>
    </source>
</evidence>
<reference evidence="4 5" key="1">
    <citation type="journal article" date="2012" name="Appl. Environ. Microbiol.">
        <title>Short-read sequencing for genomic analysis of the brown rot fungus Fibroporia radiculosa.</title>
        <authorList>
            <person name="Tang J.D."/>
            <person name="Perkins A.D."/>
            <person name="Sonstegard T.S."/>
            <person name="Schroeder S.G."/>
            <person name="Burgess S.C."/>
            <person name="Diehl S.V."/>
        </authorList>
    </citation>
    <scope>NUCLEOTIDE SEQUENCE [LARGE SCALE GENOMIC DNA]</scope>
    <source>
        <strain evidence="4 5">TFFH 294</strain>
    </source>
</reference>
<keyword evidence="2" id="KW-0520">NAD</keyword>
<dbReference type="AlphaFoldDB" id="J4IB34"/>
<dbReference type="Pfam" id="PF01370">
    <property type="entry name" value="Epimerase"/>
    <property type="match status" value="1"/>
</dbReference>
<dbReference type="InterPro" id="IPR036291">
    <property type="entry name" value="NAD(P)-bd_dom_sf"/>
</dbReference>